<evidence type="ECO:0000313" key="3">
    <source>
        <dbReference type="Proteomes" id="UP000033900"/>
    </source>
</evidence>
<comment type="caution">
    <text evidence="2">The sequence shown here is derived from an EMBL/GenBank/DDBJ whole genome shotgun (WGS) entry which is preliminary data.</text>
</comment>
<dbReference type="AlphaFoldDB" id="A0A0M2HYR3"/>
<feature type="transmembrane region" description="Helical" evidence="1">
    <location>
        <begin position="28"/>
        <end position="45"/>
    </location>
</feature>
<evidence type="ECO:0000313" key="2">
    <source>
        <dbReference type="EMBL" id="KJL49559.1"/>
    </source>
</evidence>
<protein>
    <submittedName>
        <fullName evidence="2">Uncharacterized protein</fullName>
    </submittedName>
</protein>
<evidence type="ECO:0000256" key="1">
    <source>
        <dbReference type="SAM" id="Phobius"/>
    </source>
</evidence>
<gene>
    <name evidence="2" type="ORF">RS84_00033</name>
</gene>
<dbReference type="Proteomes" id="UP000033900">
    <property type="component" value="Unassembled WGS sequence"/>
</dbReference>
<name>A0A0M2HYR3_9MICO</name>
<proteinExistence type="predicted"/>
<keyword evidence="1" id="KW-0472">Membrane</keyword>
<dbReference type="EMBL" id="JYJB01000002">
    <property type="protein sequence ID" value="KJL49559.1"/>
    <property type="molecule type" value="Genomic_DNA"/>
</dbReference>
<accession>A0A0M2HYR3</accession>
<feature type="transmembrane region" description="Helical" evidence="1">
    <location>
        <begin position="52"/>
        <end position="72"/>
    </location>
</feature>
<dbReference type="STRING" id="273678.RS84_00033"/>
<reference evidence="2 3" key="1">
    <citation type="submission" date="2015-02" db="EMBL/GenBank/DDBJ databases">
        <title>Draft genome sequences of ten Microbacterium spp. with emphasis on heavy metal contaminated environments.</title>
        <authorList>
            <person name="Corretto E."/>
        </authorList>
    </citation>
    <scope>NUCLEOTIDE SEQUENCE [LARGE SCALE GENOMIC DNA]</scope>
    <source>
        <strain evidence="2 3">SA35</strain>
    </source>
</reference>
<keyword evidence="1" id="KW-0812">Transmembrane</keyword>
<keyword evidence="3" id="KW-1185">Reference proteome</keyword>
<dbReference type="RefSeq" id="WP_045255738.1">
    <property type="nucleotide sequence ID" value="NZ_JYJB01000002.1"/>
</dbReference>
<organism evidence="2 3">
    <name type="scientific">Microbacterium hydrocarbonoxydans</name>
    <dbReference type="NCBI Taxonomy" id="273678"/>
    <lineage>
        <taxon>Bacteria</taxon>
        <taxon>Bacillati</taxon>
        <taxon>Actinomycetota</taxon>
        <taxon>Actinomycetes</taxon>
        <taxon>Micrococcales</taxon>
        <taxon>Microbacteriaceae</taxon>
        <taxon>Microbacterium</taxon>
    </lineage>
</organism>
<keyword evidence="1" id="KW-1133">Transmembrane helix</keyword>
<sequence>MSNIFASGIVPMVGFDGSAVGNWLADNIVFVMVVIVAIVILTFAITKKPRDAGIAFAICLLAFLLLAIGAYWRELGEWIRITFLGGA</sequence>
<dbReference type="PATRIC" id="fig|273678.4.peg.29"/>